<dbReference type="RefSeq" id="WP_066922120.1">
    <property type="nucleotide sequence ID" value="NZ_BPQO01000018.1"/>
</dbReference>
<sequence length="336" mass="36900">MTKPIDIADVRARLAAPILGRAQPDPFDLTVHHRHPRIATIRFVPGRPIGYALSASYPDWTDRSFLAQRLAGMRLFFGALRDIEPGLDGTCDLWLGDVPEAPGLAFSGCASSNVLVPDPDFVASDGYRQLRREAEGMLPWPERENDLFWRGTLSGDPKRRAPGWRTLQRARLCLAGRASVVGVPLDAKLVGDPRNAAGSEGWVEIGDLGLLADRVALHDFARYRHAIDIDGNSCAWMGLFTKLLMGCTVVKVDSPLGHRQWYYDRLVPWIDFVPVSADLGDLDAVRTWLAREPEAARAIAARGRALACAITFDQALLDVAPRVIAHIRAAKAQPCA</sequence>
<dbReference type="Pfam" id="PF05686">
    <property type="entry name" value="Glyco_transf_90"/>
    <property type="match status" value="1"/>
</dbReference>
<protein>
    <recommendedName>
        <fullName evidence="2">Glycosyl transferase CAP10 domain-containing protein</fullName>
    </recommendedName>
</protein>
<accession>A0AAV4ZPT3</accession>
<dbReference type="PANTHER" id="PTHR12203">
    <property type="entry name" value="KDEL LYS-ASP-GLU-LEU CONTAINING - RELATED"/>
    <property type="match status" value="1"/>
</dbReference>
<dbReference type="GO" id="GO:0016740">
    <property type="term" value="F:transferase activity"/>
    <property type="evidence" value="ECO:0007669"/>
    <property type="project" value="UniProtKB-KW"/>
</dbReference>
<evidence type="ECO:0000313" key="4">
    <source>
        <dbReference type="Proteomes" id="UP001055247"/>
    </source>
</evidence>
<dbReference type="InterPro" id="IPR006598">
    <property type="entry name" value="CAP10"/>
</dbReference>
<dbReference type="InterPro" id="IPR051091">
    <property type="entry name" value="O-Glucosyltr/Glycosyltrsf_90"/>
</dbReference>
<name>A0AAV4ZPT3_9HYPH</name>
<dbReference type="Proteomes" id="UP001055247">
    <property type="component" value="Unassembled WGS sequence"/>
</dbReference>
<dbReference type="AlphaFoldDB" id="A0AAV4ZPT3"/>
<evidence type="ECO:0000313" key="3">
    <source>
        <dbReference type="EMBL" id="GJD90487.1"/>
    </source>
</evidence>
<keyword evidence="4" id="KW-1185">Reference proteome</keyword>
<proteinExistence type="predicted"/>
<reference evidence="3" key="1">
    <citation type="journal article" date="2016" name="Front. Microbiol.">
        <title>Genome Sequence of the Piezophilic, Mesophilic Sulfate-Reducing Bacterium Desulfovibrio indicus J2T.</title>
        <authorList>
            <person name="Cao J."/>
            <person name="Maignien L."/>
            <person name="Shao Z."/>
            <person name="Alain K."/>
            <person name="Jebbar M."/>
        </authorList>
    </citation>
    <scope>NUCLEOTIDE SEQUENCE</scope>
    <source>
        <strain evidence="3">DSM 16372</strain>
    </source>
</reference>
<evidence type="ECO:0000259" key="2">
    <source>
        <dbReference type="SMART" id="SM00672"/>
    </source>
</evidence>
<evidence type="ECO:0000256" key="1">
    <source>
        <dbReference type="ARBA" id="ARBA00022679"/>
    </source>
</evidence>
<dbReference type="PANTHER" id="PTHR12203:SF35">
    <property type="entry name" value="PROTEIN O-GLUCOSYLTRANSFERASE 1"/>
    <property type="match status" value="1"/>
</dbReference>
<organism evidence="3 4">
    <name type="scientific">Methylobacterium hispanicum</name>
    <dbReference type="NCBI Taxonomy" id="270350"/>
    <lineage>
        <taxon>Bacteria</taxon>
        <taxon>Pseudomonadati</taxon>
        <taxon>Pseudomonadota</taxon>
        <taxon>Alphaproteobacteria</taxon>
        <taxon>Hyphomicrobiales</taxon>
        <taxon>Methylobacteriaceae</taxon>
        <taxon>Methylobacterium</taxon>
    </lineage>
</organism>
<dbReference type="SMART" id="SM00672">
    <property type="entry name" value="CAP10"/>
    <property type="match status" value="1"/>
</dbReference>
<reference evidence="3" key="2">
    <citation type="submission" date="2021-08" db="EMBL/GenBank/DDBJ databases">
        <authorList>
            <person name="Tani A."/>
            <person name="Ola A."/>
            <person name="Ogura Y."/>
            <person name="Katsura K."/>
            <person name="Hayashi T."/>
        </authorList>
    </citation>
    <scope>NUCLEOTIDE SEQUENCE</scope>
    <source>
        <strain evidence="3">DSM 16372</strain>
    </source>
</reference>
<comment type="caution">
    <text evidence="3">The sequence shown here is derived from an EMBL/GenBank/DDBJ whole genome shotgun (WGS) entry which is preliminary data.</text>
</comment>
<gene>
    <name evidence="3" type="ORF">BHAOGJBA_4026</name>
</gene>
<dbReference type="EMBL" id="BPQO01000018">
    <property type="protein sequence ID" value="GJD90487.1"/>
    <property type="molecule type" value="Genomic_DNA"/>
</dbReference>
<keyword evidence="1" id="KW-0808">Transferase</keyword>
<feature type="domain" description="Glycosyl transferase CAP10" evidence="2">
    <location>
        <begin position="69"/>
        <end position="318"/>
    </location>
</feature>